<proteinExistence type="predicted"/>
<organism evidence="1 2">
    <name type="scientific">Brassica campestris</name>
    <name type="common">Field mustard</name>
    <dbReference type="NCBI Taxonomy" id="3711"/>
    <lineage>
        <taxon>Eukaryota</taxon>
        <taxon>Viridiplantae</taxon>
        <taxon>Streptophyta</taxon>
        <taxon>Embryophyta</taxon>
        <taxon>Tracheophyta</taxon>
        <taxon>Spermatophyta</taxon>
        <taxon>Magnoliopsida</taxon>
        <taxon>eudicotyledons</taxon>
        <taxon>Gunneridae</taxon>
        <taxon>Pentapetalae</taxon>
        <taxon>rosids</taxon>
        <taxon>malvids</taxon>
        <taxon>Brassicales</taxon>
        <taxon>Brassicaceae</taxon>
        <taxon>Brassiceae</taxon>
        <taxon>Brassica</taxon>
    </lineage>
</organism>
<evidence type="ECO:0000313" key="2">
    <source>
        <dbReference type="Proteomes" id="UP000694005"/>
    </source>
</evidence>
<dbReference type="AlphaFoldDB" id="A0A8D9HVF9"/>
<sequence length="89" mass="9474">MARRPGGCGLTIPVSSSPLGVLAGPQRFFEARMCRYCNPSSSGCLSLVFSDRGGSLPLAVRFASPISFTFPCLACNVNVNCKLEEIVMN</sequence>
<dbReference type="Proteomes" id="UP000694005">
    <property type="component" value="Chromosome A04"/>
</dbReference>
<reference evidence="1 2" key="1">
    <citation type="submission" date="2021-07" db="EMBL/GenBank/DDBJ databases">
        <authorList>
            <consortium name="Genoscope - CEA"/>
            <person name="William W."/>
        </authorList>
    </citation>
    <scope>NUCLEOTIDE SEQUENCE [LARGE SCALE GENOMIC DNA]</scope>
</reference>
<name>A0A8D9HVF9_BRACM</name>
<evidence type="ECO:0000313" key="1">
    <source>
        <dbReference type="EMBL" id="CAG7906633.1"/>
    </source>
</evidence>
<gene>
    <name evidence="1" type="ORF">BRAPAZ1V2_A04P15340.2</name>
</gene>
<dbReference type="EMBL" id="LS974620">
    <property type="protein sequence ID" value="CAG7906633.1"/>
    <property type="molecule type" value="Genomic_DNA"/>
</dbReference>
<protein>
    <submittedName>
        <fullName evidence="1">Uncharacterized protein</fullName>
    </submittedName>
</protein>
<dbReference type="Gramene" id="A04p15340.2_BraZ1">
    <property type="protein sequence ID" value="A04p15340.2_BraZ1.CDS"/>
    <property type="gene ID" value="A04g15340.2_BraZ1"/>
</dbReference>
<accession>A0A8D9HVF9</accession>